<dbReference type="InterPro" id="IPR035328">
    <property type="entry name" value="DUF3048_C"/>
</dbReference>
<sequence length="387" mass="42616">MNYFPQRMTLLALLLGLALMSGLSTASAQTPTPTVTRTPTPTRVPPLRSPTATPTPTPTPPPMTLLRGAVTERPYTVMYDNHRDAYPQTGLNAAPLVFEALAEFGITRYMAVFVPGISPDLPTIGPLRSARSYFVEYAKGMRGVFVHAGGSPDALALIPLSVELLDMDALRGDASRSFWRATDRFAPHNLFTSSARIAAFIASKDMEMPDLSEIGFLIKDEAPLAQRPPSQYVRYHFIYREAFVGWDYDRSTNSYLYFRQQRPHVDAVSGEQVNFKNVIVLEVPERPILGDAKGRIEQDVIGEGAARIFMDGQMIEAVWRKGAGFAQLQLFDASDREIALNPGPVWIAAIPSLDNLGVEGGLVATPVPTPQPTPTRQVIRSFVHLVY</sequence>
<feature type="compositionally biased region" description="Low complexity" evidence="1">
    <location>
        <begin position="26"/>
        <end position="41"/>
    </location>
</feature>
<name>A0A426U2L2_9CHLR</name>
<dbReference type="SUPFAM" id="SSF159774">
    <property type="entry name" value="YerB-like"/>
    <property type="match status" value="1"/>
</dbReference>
<organism evidence="5 6">
    <name type="scientific">Candidatus Viridilinea halotolerans</name>
    <dbReference type="NCBI Taxonomy" id="2491704"/>
    <lineage>
        <taxon>Bacteria</taxon>
        <taxon>Bacillati</taxon>
        <taxon>Chloroflexota</taxon>
        <taxon>Chloroflexia</taxon>
        <taxon>Chloroflexales</taxon>
        <taxon>Chloroflexineae</taxon>
        <taxon>Oscillochloridaceae</taxon>
        <taxon>Candidatus Viridilinea</taxon>
    </lineage>
</organism>
<evidence type="ECO:0000313" key="5">
    <source>
        <dbReference type="EMBL" id="RRR73862.1"/>
    </source>
</evidence>
<gene>
    <name evidence="5" type="ORF">EI684_08205</name>
</gene>
<evidence type="ECO:0000256" key="1">
    <source>
        <dbReference type="SAM" id="MobiDB-lite"/>
    </source>
</evidence>
<dbReference type="EMBL" id="RSAS01000310">
    <property type="protein sequence ID" value="RRR73862.1"/>
    <property type="molecule type" value="Genomic_DNA"/>
</dbReference>
<accession>A0A426U2L2</accession>
<feature type="region of interest" description="Disordered" evidence="1">
    <location>
        <begin position="26"/>
        <end position="65"/>
    </location>
</feature>
<dbReference type="Gene3D" id="3.50.90.10">
    <property type="entry name" value="YerB-like"/>
    <property type="match status" value="1"/>
</dbReference>
<dbReference type="InterPro" id="IPR023158">
    <property type="entry name" value="YerB-like_sf"/>
</dbReference>
<feature type="signal peptide" evidence="2">
    <location>
        <begin position="1"/>
        <end position="28"/>
    </location>
</feature>
<reference evidence="5 6" key="1">
    <citation type="submission" date="2018-12" db="EMBL/GenBank/DDBJ databases">
        <title>Genome Sequence of Candidatus Viridilinea halotolerans isolated from saline sulfide-rich spring.</title>
        <authorList>
            <person name="Grouzdev D.S."/>
            <person name="Burganskaya E.I."/>
            <person name="Krutkina M.S."/>
            <person name="Sukhacheva M.V."/>
            <person name="Gorlenko V.M."/>
        </authorList>
    </citation>
    <scope>NUCLEOTIDE SEQUENCE [LARGE SCALE GENOMIC DNA]</scope>
    <source>
        <strain evidence="5">Chok-6</strain>
    </source>
</reference>
<dbReference type="Pfam" id="PF11258">
    <property type="entry name" value="DUF3048"/>
    <property type="match status" value="1"/>
</dbReference>
<evidence type="ECO:0000313" key="6">
    <source>
        <dbReference type="Proteomes" id="UP000280307"/>
    </source>
</evidence>
<feature type="domain" description="DUF3048" evidence="4">
    <location>
        <begin position="236"/>
        <end position="347"/>
    </location>
</feature>
<dbReference type="Proteomes" id="UP000280307">
    <property type="component" value="Unassembled WGS sequence"/>
</dbReference>
<protein>
    <submittedName>
        <fullName evidence="5">DUF3048 domain-containing protein</fullName>
    </submittedName>
</protein>
<feature type="compositionally biased region" description="Pro residues" evidence="1">
    <location>
        <begin position="42"/>
        <end position="63"/>
    </location>
</feature>
<dbReference type="AlphaFoldDB" id="A0A426U2L2"/>
<feature type="chain" id="PRO_5019413362" evidence="2">
    <location>
        <begin position="29"/>
        <end position="387"/>
    </location>
</feature>
<feature type="domain" description="DUF3048" evidence="3">
    <location>
        <begin position="70"/>
        <end position="206"/>
    </location>
</feature>
<dbReference type="Pfam" id="PF17479">
    <property type="entry name" value="DUF3048_C"/>
    <property type="match status" value="1"/>
</dbReference>
<comment type="caution">
    <text evidence="5">The sequence shown here is derived from an EMBL/GenBank/DDBJ whole genome shotgun (WGS) entry which is preliminary data.</text>
</comment>
<evidence type="ECO:0000256" key="2">
    <source>
        <dbReference type="SAM" id="SignalP"/>
    </source>
</evidence>
<evidence type="ECO:0000259" key="4">
    <source>
        <dbReference type="Pfam" id="PF17479"/>
    </source>
</evidence>
<proteinExistence type="predicted"/>
<evidence type="ECO:0000259" key="3">
    <source>
        <dbReference type="Pfam" id="PF11258"/>
    </source>
</evidence>
<dbReference type="InterPro" id="IPR021416">
    <property type="entry name" value="DUF3048_N"/>
</dbReference>
<keyword evidence="2" id="KW-0732">Signal</keyword>